<dbReference type="EMBL" id="CP101808">
    <property type="protein sequence ID" value="UUD36872.1"/>
    <property type="molecule type" value="Genomic_DNA"/>
</dbReference>
<keyword evidence="2" id="KW-0732">Signal</keyword>
<protein>
    <submittedName>
        <fullName evidence="4">Lipoprotein 17-related variable surface protein</fullName>
    </submittedName>
</protein>
<evidence type="ECO:0000256" key="2">
    <source>
        <dbReference type="SAM" id="SignalP"/>
    </source>
</evidence>
<accession>A0ABY5J0T5</accession>
<evidence type="ECO:0000313" key="4">
    <source>
        <dbReference type="EMBL" id="UUD36872.1"/>
    </source>
</evidence>
<feature type="transmembrane region" description="Helical" evidence="1">
    <location>
        <begin position="317"/>
        <end position="339"/>
    </location>
</feature>
<evidence type="ECO:0000256" key="1">
    <source>
        <dbReference type="SAM" id="Phobius"/>
    </source>
</evidence>
<organism evidence="4 5">
    <name type="scientific">Mycoplasmopsis equigenitalium</name>
    <dbReference type="NCBI Taxonomy" id="114883"/>
    <lineage>
        <taxon>Bacteria</taxon>
        <taxon>Bacillati</taxon>
        <taxon>Mycoplasmatota</taxon>
        <taxon>Mycoplasmoidales</taxon>
        <taxon>Metamycoplasmataceae</taxon>
        <taxon>Mycoplasmopsis</taxon>
    </lineage>
</organism>
<dbReference type="InterPro" id="IPR007326">
    <property type="entry name" value="Lipoprotein-assoc_dom"/>
</dbReference>
<keyword evidence="5" id="KW-1185">Reference proteome</keyword>
<dbReference type="Pfam" id="PF04200">
    <property type="entry name" value="Lipoprotein_17"/>
    <property type="match status" value="1"/>
</dbReference>
<reference evidence="4" key="1">
    <citation type="submission" date="2022-07" db="EMBL/GenBank/DDBJ databases">
        <title>Complete genome of Mycoplasma equigenitalium type strain T37.</title>
        <authorList>
            <person name="Spergser J."/>
        </authorList>
    </citation>
    <scope>NUCLEOTIDE SEQUENCE</scope>
    <source>
        <strain evidence="4">T37</strain>
    </source>
</reference>
<feature type="signal peptide" evidence="2">
    <location>
        <begin position="1"/>
        <end position="26"/>
    </location>
</feature>
<dbReference type="Proteomes" id="UP001059576">
    <property type="component" value="Chromosome"/>
</dbReference>
<name>A0ABY5J0T5_9BACT</name>
<proteinExistence type="predicted"/>
<evidence type="ECO:0000259" key="3">
    <source>
        <dbReference type="Pfam" id="PF04200"/>
    </source>
</evidence>
<keyword evidence="1" id="KW-0812">Transmembrane</keyword>
<keyword evidence="4" id="KW-0449">Lipoprotein</keyword>
<keyword evidence="1" id="KW-1133">Transmembrane helix</keyword>
<evidence type="ECO:0000313" key="5">
    <source>
        <dbReference type="Proteomes" id="UP001059576"/>
    </source>
</evidence>
<sequence length="355" mass="39111">MKKNKLLILGLSLATTASVVSLSTIAISNQNNNSESLLSARKTISVDSNFASGSSQNNWVLGVAEDEASIASAVSGYKVYLGTDNNGVIDKKDPSNYYAEEIVPEELVFVYEGSNPASVQGVIFSIVKIVPNGEEGKITVTYRFKKNDSYSTEISKDITGFKKMSKDFGKEWITKRIADLTVEFGKQAGNPEERQVIYLKICTLKAKLLAQHKISISELNELDKLVTEDLVGNELDSNNWSEFNAIVNELNNEITAYDGGSSKLSQTYVDKQVKKLKSLKNNLTSPTAKAAADKKINALQDIVAPLQLPKYNNKGSYWVWIVFGLSVVLATIFLVWLILALTKKRNDQQVWGGGY</sequence>
<feature type="domain" description="Lipoprotein-associated type-17" evidence="3">
    <location>
        <begin position="92"/>
        <end position="163"/>
    </location>
</feature>
<dbReference type="RefSeq" id="WP_129722928.1">
    <property type="nucleotide sequence ID" value="NZ_CP101808.1"/>
</dbReference>
<gene>
    <name evidence="4" type="ORF">NPA09_03170</name>
</gene>
<keyword evidence="1" id="KW-0472">Membrane</keyword>
<feature type="chain" id="PRO_5046329333" evidence="2">
    <location>
        <begin position="27"/>
        <end position="355"/>
    </location>
</feature>